<organism evidence="1 2">
    <name type="scientific">Leucogyrophana mollusca</name>
    <dbReference type="NCBI Taxonomy" id="85980"/>
    <lineage>
        <taxon>Eukaryota</taxon>
        <taxon>Fungi</taxon>
        <taxon>Dikarya</taxon>
        <taxon>Basidiomycota</taxon>
        <taxon>Agaricomycotina</taxon>
        <taxon>Agaricomycetes</taxon>
        <taxon>Agaricomycetidae</taxon>
        <taxon>Boletales</taxon>
        <taxon>Boletales incertae sedis</taxon>
        <taxon>Leucogyrophana</taxon>
    </lineage>
</organism>
<name>A0ACB8AYB4_9AGAM</name>
<accession>A0ACB8AYB4</accession>
<keyword evidence="2" id="KW-1185">Reference proteome</keyword>
<sequence length="454" mass="51188">MKQLPDELQVPLVLTNIWSSEISCPTHETKCTIPHSFNFMPGVGRTDSKGIEQNWSKMNCVANSTKEMGPASRHDTLSDHFGHHNWRKYTTFGEYLLVAIVERDRQQGALEEFNAAIEECDNSQPNPYINLTEAQVHTRLAKEEKAGVIDGTVHPHETSPSGFVMLALRLEESHNSPEPEPEEITLWLPSEVNAQSRTTMCATGLVDIEVQLREVQCHNALDKLRSHLHTKSHYIRHRNINIQVAAAAAKYNCTCNTLLVLKSPGSWEVELRPLHKSDITTPNGDDISVKRAGNNIGAYSREKSNKQLMAQQRGLGEGYKMISWIRTTTGVLGDGTDSGLNDALRIEWAKARTRALQETCCIHQYLHWKSAWWEARQVIPDAESSPRPDLDLAEGISAYTLRQSAVQRALCDRFTELWENPDVDKEGLTYQAAIEEADEEDEGDKDKDKDKDDH</sequence>
<proteinExistence type="predicted"/>
<evidence type="ECO:0000313" key="1">
    <source>
        <dbReference type="EMBL" id="KAH7918297.1"/>
    </source>
</evidence>
<evidence type="ECO:0000313" key="2">
    <source>
        <dbReference type="Proteomes" id="UP000790709"/>
    </source>
</evidence>
<comment type="caution">
    <text evidence="1">The sequence shown here is derived from an EMBL/GenBank/DDBJ whole genome shotgun (WGS) entry which is preliminary data.</text>
</comment>
<protein>
    <submittedName>
        <fullName evidence="1">Uncharacterized protein</fullName>
    </submittedName>
</protein>
<dbReference type="Proteomes" id="UP000790709">
    <property type="component" value="Unassembled WGS sequence"/>
</dbReference>
<dbReference type="EMBL" id="MU266810">
    <property type="protein sequence ID" value="KAH7918297.1"/>
    <property type="molecule type" value="Genomic_DNA"/>
</dbReference>
<reference evidence="1" key="1">
    <citation type="journal article" date="2021" name="New Phytol.">
        <title>Evolutionary innovations through gain and loss of genes in the ectomycorrhizal Boletales.</title>
        <authorList>
            <person name="Wu G."/>
            <person name="Miyauchi S."/>
            <person name="Morin E."/>
            <person name="Kuo A."/>
            <person name="Drula E."/>
            <person name="Varga T."/>
            <person name="Kohler A."/>
            <person name="Feng B."/>
            <person name="Cao Y."/>
            <person name="Lipzen A."/>
            <person name="Daum C."/>
            <person name="Hundley H."/>
            <person name="Pangilinan J."/>
            <person name="Johnson J."/>
            <person name="Barry K."/>
            <person name="LaButti K."/>
            <person name="Ng V."/>
            <person name="Ahrendt S."/>
            <person name="Min B."/>
            <person name="Choi I.G."/>
            <person name="Park H."/>
            <person name="Plett J.M."/>
            <person name="Magnuson J."/>
            <person name="Spatafora J.W."/>
            <person name="Nagy L.G."/>
            <person name="Henrissat B."/>
            <person name="Grigoriev I.V."/>
            <person name="Yang Z.L."/>
            <person name="Xu J."/>
            <person name="Martin F.M."/>
        </authorList>
    </citation>
    <scope>NUCLEOTIDE SEQUENCE</scope>
    <source>
        <strain evidence="1">KUC20120723A-06</strain>
    </source>
</reference>
<gene>
    <name evidence="1" type="ORF">BV22DRAFT_1108395</name>
</gene>